<dbReference type="RefSeq" id="XP_009170888.1">
    <property type="nucleotide sequence ID" value="XM_009172624.1"/>
</dbReference>
<dbReference type="KEGG" id="ovi:T265_07173"/>
<keyword evidence="3" id="KW-1185">Reference proteome</keyword>
<name>A0A074ZDX3_OPIVI</name>
<evidence type="ECO:0000256" key="1">
    <source>
        <dbReference type="SAM" id="MobiDB-lite"/>
    </source>
</evidence>
<dbReference type="CTD" id="20321352"/>
<dbReference type="GeneID" id="20321352"/>
<feature type="compositionally biased region" description="Basic and acidic residues" evidence="1">
    <location>
        <begin position="48"/>
        <end position="58"/>
    </location>
</feature>
<dbReference type="Proteomes" id="UP000054324">
    <property type="component" value="Unassembled WGS sequence"/>
</dbReference>
<evidence type="ECO:0000313" key="2">
    <source>
        <dbReference type="EMBL" id="KER25373.1"/>
    </source>
</evidence>
<dbReference type="EMBL" id="KL596779">
    <property type="protein sequence ID" value="KER25373.1"/>
    <property type="molecule type" value="Genomic_DNA"/>
</dbReference>
<gene>
    <name evidence="2" type="ORF">T265_07173</name>
</gene>
<reference evidence="2 3" key="1">
    <citation type="submission" date="2013-11" db="EMBL/GenBank/DDBJ databases">
        <title>Opisthorchis viverrini - life in the bile duct.</title>
        <authorList>
            <person name="Young N.D."/>
            <person name="Nagarajan N."/>
            <person name="Lin S.J."/>
            <person name="Korhonen P.K."/>
            <person name="Jex A.R."/>
            <person name="Hall R.S."/>
            <person name="Safavi-Hemami H."/>
            <person name="Kaewkong W."/>
            <person name="Bertrand D."/>
            <person name="Gao S."/>
            <person name="Seet Q."/>
            <person name="Wongkham S."/>
            <person name="Teh B.T."/>
            <person name="Wongkham C."/>
            <person name="Intapan P.M."/>
            <person name="Maleewong W."/>
            <person name="Yang X."/>
            <person name="Hu M."/>
            <person name="Wang Z."/>
            <person name="Hofmann A."/>
            <person name="Sternberg P.W."/>
            <person name="Tan P."/>
            <person name="Wang J."/>
            <person name="Gasser R.B."/>
        </authorList>
    </citation>
    <scope>NUCLEOTIDE SEQUENCE [LARGE SCALE GENOMIC DNA]</scope>
</reference>
<dbReference type="AlphaFoldDB" id="A0A074ZDX3"/>
<protein>
    <submittedName>
        <fullName evidence="2">Uncharacterized protein</fullName>
    </submittedName>
</protein>
<sequence>MTSIHTDRPPQPLVDHNRCGRNGCPSNVKRGMQCHACKAWWHFKRTGERQPLTDKNKTDPGNLGKSLDPVYQSVNPCALMSSPEGHVPDQQ</sequence>
<evidence type="ECO:0000313" key="3">
    <source>
        <dbReference type="Proteomes" id="UP000054324"/>
    </source>
</evidence>
<accession>A0A074ZDX3</accession>
<feature type="region of interest" description="Disordered" evidence="1">
    <location>
        <begin position="48"/>
        <end position="69"/>
    </location>
</feature>
<proteinExistence type="predicted"/>
<organism evidence="2 3">
    <name type="scientific">Opisthorchis viverrini</name>
    <name type="common">Southeast Asian liver fluke</name>
    <dbReference type="NCBI Taxonomy" id="6198"/>
    <lineage>
        <taxon>Eukaryota</taxon>
        <taxon>Metazoa</taxon>
        <taxon>Spiralia</taxon>
        <taxon>Lophotrochozoa</taxon>
        <taxon>Platyhelminthes</taxon>
        <taxon>Trematoda</taxon>
        <taxon>Digenea</taxon>
        <taxon>Opisthorchiida</taxon>
        <taxon>Opisthorchiata</taxon>
        <taxon>Opisthorchiidae</taxon>
        <taxon>Opisthorchis</taxon>
    </lineage>
</organism>
<feature type="region of interest" description="Disordered" evidence="1">
    <location>
        <begin position="1"/>
        <end position="20"/>
    </location>
</feature>